<dbReference type="InterPro" id="IPR047216">
    <property type="entry name" value="Endonuclease_DUF559_bact"/>
</dbReference>
<feature type="region of interest" description="Disordered" evidence="1">
    <location>
        <begin position="123"/>
        <end position="158"/>
    </location>
</feature>
<keyword evidence="3" id="KW-0540">Nuclease</keyword>
<evidence type="ECO:0000313" key="3">
    <source>
        <dbReference type="EMBL" id="MFH6983979.1"/>
    </source>
</evidence>
<proteinExistence type="predicted"/>
<dbReference type="EMBL" id="JBIPKE010000016">
    <property type="protein sequence ID" value="MFH6983979.1"/>
    <property type="molecule type" value="Genomic_DNA"/>
</dbReference>
<dbReference type="RefSeq" id="WP_395417466.1">
    <property type="nucleotide sequence ID" value="NZ_JBIPKE010000016.1"/>
</dbReference>
<dbReference type="InterPro" id="IPR007569">
    <property type="entry name" value="DUF559"/>
</dbReference>
<reference evidence="3 4" key="1">
    <citation type="journal article" date="2013" name="Int. J. Syst. Evol. Microbiol.">
        <title>Marinoscillum luteum sp. nov., isolated from marine sediment.</title>
        <authorList>
            <person name="Cha I.T."/>
            <person name="Park S.J."/>
            <person name="Kim S.J."/>
            <person name="Kim J.G."/>
            <person name="Jung M.Y."/>
            <person name="Shin K.S."/>
            <person name="Kwon K.K."/>
            <person name="Yang S.H."/>
            <person name="Seo Y.S."/>
            <person name="Rhee S.K."/>
        </authorList>
    </citation>
    <scope>NUCLEOTIDE SEQUENCE [LARGE SCALE GENOMIC DNA]</scope>
    <source>
        <strain evidence="3 4">KCTC 23939</strain>
    </source>
</reference>
<evidence type="ECO:0000256" key="1">
    <source>
        <dbReference type="SAM" id="MobiDB-lite"/>
    </source>
</evidence>
<dbReference type="SUPFAM" id="SSF52980">
    <property type="entry name" value="Restriction endonuclease-like"/>
    <property type="match status" value="1"/>
</dbReference>
<dbReference type="PANTHER" id="PTHR38590:SF1">
    <property type="entry name" value="BLL0828 PROTEIN"/>
    <property type="match status" value="1"/>
</dbReference>
<feature type="compositionally biased region" description="Basic residues" evidence="1">
    <location>
        <begin position="147"/>
        <end position="158"/>
    </location>
</feature>
<evidence type="ECO:0000313" key="4">
    <source>
        <dbReference type="Proteomes" id="UP001610063"/>
    </source>
</evidence>
<evidence type="ECO:0000259" key="2">
    <source>
        <dbReference type="Pfam" id="PF04480"/>
    </source>
</evidence>
<feature type="domain" description="DUF559" evidence="2">
    <location>
        <begin position="11"/>
        <end position="117"/>
    </location>
</feature>
<gene>
    <name evidence="3" type="ORF">ACHKAR_11030</name>
</gene>
<name>A0ABW7NB43_9BACT</name>
<dbReference type="Pfam" id="PF04480">
    <property type="entry name" value="DUF559"/>
    <property type="match status" value="1"/>
</dbReference>
<sequence length="158" mass="19027">MRRKIIPYHPKLKELARQLRNNSTKSEIRLWQYLKGKQMMGYDFHRQKPLLEYIADFYCYELELVIELDGYTHYFEEAVEKDEIKQKALEEVELTVMRFADVEVMHDINNVLRTIENYILDRGKYTPGPSQEGRNGDQHQSTGKRPLNQRRFKRKFPS</sequence>
<keyword evidence="4" id="KW-1185">Reference proteome</keyword>
<dbReference type="Proteomes" id="UP001610063">
    <property type="component" value="Unassembled WGS sequence"/>
</dbReference>
<dbReference type="Gene3D" id="3.40.960.10">
    <property type="entry name" value="VSR Endonuclease"/>
    <property type="match status" value="1"/>
</dbReference>
<feature type="compositionally biased region" description="Polar residues" evidence="1">
    <location>
        <begin position="128"/>
        <end position="143"/>
    </location>
</feature>
<comment type="caution">
    <text evidence="3">The sequence shown here is derived from an EMBL/GenBank/DDBJ whole genome shotgun (WGS) entry which is preliminary data.</text>
</comment>
<organism evidence="3 4">
    <name type="scientific">Marinoscillum luteum</name>
    <dbReference type="NCBI Taxonomy" id="861051"/>
    <lineage>
        <taxon>Bacteria</taxon>
        <taxon>Pseudomonadati</taxon>
        <taxon>Bacteroidota</taxon>
        <taxon>Cytophagia</taxon>
        <taxon>Cytophagales</taxon>
        <taxon>Reichenbachiellaceae</taxon>
        <taxon>Marinoscillum</taxon>
    </lineage>
</organism>
<dbReference type="CDD" id="cd01038">
    <property type="entry name" value="Endonuclease_DUF559"/>
    <property type="match status" value="1"/>
</dbReference>
<dbReference type="GO" id="GO:0004519">
    <property type="term" value="F:endonuclease activity"/>
    <property type="evidence" value="ECO:0007669"/>
    <property type="project" value="UniProtKB-KW"/>
</dbReference>
<protein>
    <submittedName>
        <fullName evidence="3">Endonuclease domain-containing protein</fullName>
    </submittedName>
</protein>
<dbReference type="PANTHER" id="PTHR38590">
    <property type="entry name" value="BLL0828 PROTEIN"/>
    <property type="match status" value="1"/>
</dbReference>
<accession>A0ABW7NB43</accession>
<keyword evidence="3" id="KW-0255">Endonuclease</keyword>
<dbReference type="InterPro" id="IPR011335">
    <property type="entry name" value="Restrct_endonuc-II-like"/>
</dbReference>
<keyword evidence="3" id="KW-0378">Hydrolase</keyword>